<evidence type="ECO:0000313" key="5">
    <source>
        <dbReference type="EMBL" id="TQR44072.1"/>
    </source>
</evidence>
<feature type="chain" id="PRO_5047429031" evidence="3">
    <location>
        <begin position="25"/>
        <end position="2062"/>
    </location>
</feature>
<evidence type="ECO:0000313" key="6">
    <source>
        <dbReference type="Proteomes" id="UP000316208"/>
    </source>
</evidence>
<reference evidence="5 6" key="1">
    <citation type="submission" date="2018-03" db="EMBL/GenBank/DDBJ databases">
        <title>Aerobic endospore-forming bacteria genome sequencing and assembly.</title>
        <authorList>
            <person name="Cavalcante D.A."/>
            <person name="Driks A."/>
            <person name="Putonti C."/>
            <person name="De-Souza M.T."/>
        </authorList>
    </citation>
    <scope>NUCLEOTIDE SEQUENCE [LARGE SCALE GENOMIC DNA]</scope>
    <source>
        <strain evidence="5 6">SDF0028</strain>
    </source>
</reference>
<dbReference type="Pfam" id="PF00395">
    <property type="entry name" value="SLH"/>
    <property type="match status" value="3"/>
</dbReference>
<dbReference type="PANTHER" id="PTHR22953:SF153">
    <property type="entry name" value="PURPLE ACID PHOSPHATASE"/>
    <property type="match status" value="1"/>
</dbReference>
<dbReference type="RefSeq" id="WP_142545065.1">
    <property type="nucleotide sequence ID" value="NZ_SADY01000005.1"/>
</dbReference>
<proteinExistence type="predicted"/>
<dbReference type="InterPro" id="IPR039331">
    <property type="entry name" value="PAPs-like"/>
</dbReference>
<keyword evidence="6" id="KW-1185">Reference proteome</keyword>
<dbReference type="SUPFAM" id="SSF49384">
    <property type="entry name" value="Carbohydrate-binding domain"/>
    <property type="match status" value="1"/>
</dbReference>
<dbReference type="InterPro" id="IPR015914">
    <property type="entry name" value="PAPs_N"/>
</dbReference>
<feature type="region of interest" description="Disordered" evidence="2">
    <location>
        <begin position="1630"/>
        <end position="1671"/>
    </location>
</feature>
<feature type="domain" description="SLH" evidence="4">
    <location>
        <begin position="1877"/>
        <end position="1940"/>
    </location>
</feature>
<dbReference type="InterPro" id="IPR001119">
    <property type="entry name" value="SLH_dom"/>
</dbReference>
<evidence type="ECO:0000256" key="1">
    <source>
        <dbReference type="ARBA" id="ARBA00022729"/>
    </source>
</evidence>
<sequence length="2062" mass="224486">MKQIRQRLAVVLSLCMIWSTIASTGTSMAMASSAAPGSFAKVTDERKMELAPGVNYIWNSMDFPQGQEKVHYVEFDPKNPSLDLQPGMTDGKVYGMTGVTKMADNADKAGNRVIAAINGDFYDMTTGVPLGLFMGDGEILVSPPPKWDWYAYGLKKDGTSVYGLSPELKRTLHIGGKDYEISEINRMRENADKLSLFTSAFHTSTKTNDIGDEVILDVLSGEVKSGSTLKLKVAEIRKDKGDSPLAPGKVVLSASGTENRKILGQLKVGDEISASFELEDEWKDVKMAVGGVFMLVKDGVAQEHPDKALYPRVAIGTKADGSIIMMVIDGRAPGFSEGVSYDDFGKVLKDMGVVNALCLDGGGSSTFVAKLPGELTRKVLNRPSDGSERKTANGLLLVNKAPEQGTASKLVVQPNMERVLVGSTFKFAAAGVDANGHPAPYAGALQWTVDPSLGVIAGDGKFTAGSTAGIANVEAATGNVRGQGQVEVVKDLTDLILPDKVKAFSSGEQVSMQVTAVRDGQVVVSDNRQFEWKVEGPVGSIDANGLFTATSETDKNGRIIVKYGNVEASMEVNIGLKPVVLEDFENGLDRYFVESGARYKFVELSETTDEEYVRFGSKAAKLKYDFTDTVGISGAYINTKGKDQYIDIPGYPEKISVWVYGDGQKHWLRGQLRDGNGAAVDIDYTDEKTGLDFKGWKYIEAAVPKGRPLPLQISMPIRYMETKNTNKNDGALYIDQIRALYGPNTDDMDPPVLKDFSPVDGSTIHTSTPRIHVYGEDFGYDPIKHPGTTLIDPDKVRMYVDGQLVQHGFYPPKGEIHYTPSVPLADGVHVVMVKIRDLNGNRAEKEWMFTVDTGASRLVYTGADNAYAGNVYKVEVKGYKPSNIKRAEVGFKVDPKLIEKIEVVAGDKLAPANIEHHIAPDGKVNLKFTDVNQLNLKDDETLARIEYHLKSDVSGTFKVEFKSGSIALADKGNTDFSFFGLPMHAAIQYHLRLNWNADGVAEGQDTVLGVVDEAGAPVQGARIVTRDGIELGVTGADGKLTTNKLTGTVREYELQANEGVRFSPVVKFKVSPLAGSELPYNISVSMGEDPATSRGFTWHSKINVDASVVEIVKKKDFVDFNNANVIRVNGTSNMLHTWDIGTVRVHKAVVQGLEPGTEYVYRVGNGSDKVSEQGAFKTAELDGTRTKFLFFGDSQSEDEAGFKLWSNIVRKAVTDQPDHDFILQAGDMVENGFKEAEWNMWFKAVQDTFLKTTVVSVVGNHEVTGTRKNDDFLAHFNNPQNGIDSLKGSNYSFDYHNAHIAVLNSEYDFEEQKEWLRRDLAATDKTWKIVTFHRGPYGSKNNEEHIREAWTSAFDELNVDVALNGHDHVYLRTYPLRGGKPVGEGEGTTYIIAGSSGPKFYEVVAQDWQYKIDGTKAQIYVAVEVVGNEMKFLVKNINDVVIDEFSIRKLERKPPTSVVLDQPSVNLAVNESVKLNAKVLPDQAYDRSVTWSVYGSSEDGVAAVSADGVVTGLKLGTAIVRATSVVESVYADSLITVDRLPEVRIEEVRIDRNEGTLKIGDTLQLNATVLPDSASNKSVVWSVYGSSAEGVANVTLNGLVKALKPGTAVIRAMSAADATKYADFQLKVELEEDKPNIPDPSTDNSSSNSSKEENKRPEPPKPDPGAAKLENGKIVVQAKRDAGSTTATAVIPADVLKKAEDSLKSDSNGVKKVRIEVSADKEAQNILVSMPTSALTDTALKQQYEIVTPHASVTLPSNVANGKTPQGAKAIDVAVVQPDRSAWGTELLERTANRPAVQLELRVDGKALKDIAVGTAMQVAIPYQPSTDELTRPHAIVVWGVDEQGRPTIIPNAKYDAKTGTVQFAVKQLGTYAVGFSTVTFHDINKLEWAKTAIESLAARGIIQGLGADRFAPNTQVTRADFIVLLTRVLNLQSVQSMSGFEDVPANAYYADAVAAAKEHGVVQGRDARTFGPTDKITRQEMFTITARALVQFSKLSSTGDADVLQAFTDYREIQDYAKESLASLLRKGLIQGNGQKFVPQGHATRAEAAVFLERIMNRVFE</sequence>
<organism evidence="5 6">
    <name type="scientific">Paenibacillus popilliae</name>
    <name type="common">Bacillus popilliae</name>
    <dbReference type="NCBI Taxonomy" id="78057"/>
    <lineage>
        <taxon>Bacteria</taxon>
        <taxon>Bacillati</taxon>
        <taxon>Bacillota</taxon>
        <taxon>Bacilli</taxon>
        <taxon>Bacillales</taxon>
        <taxon>Paenibacillaceae</taxon>
        <taxon>Paenibacillus</taxon>
    </lineage>
</organism>
<accession>A0ABY3ANC7</accession>
<feature type="domain" description="SLH" evidence="4">
    <location>
        <begin position="1941"/>
        <end position="2000"/>
    </location>
</feature>
<dbReference type="InterPro" id="IPR018711">
    <property type="entry name" value="NAGPA"/>
</dbReference>
<comment type="caution">
    <text evidence="5">The sequence shown here is derived from an EMBL/GenBank/DDBJ whole genome shotgun (WGS) entry which is preliminary data.</text>
</comment>
<gene>
    <name evidence="5" type="ORF">C7Y44_18385</name>
</gene>
<dbReference type="Gene3D" id="2.60.40.1080">
    <property type="match status" value="2"/>
</dbReference>
<dbReference type="PANTHER" id="PTHR22953">
    <property type="entry name" value="ACID PHOSPHATASE RELATED"/>
    <property type="match status" value="1"/>
</dbReference>
<dbReference type="EMBL" id="SADY01000005">
    <property type="protein sequence ID" value="TQR44072.1"/>
    <property type="molecule type" value="Genomic_DNA"/>
</dbReference>
<dbReference type="Proteomes" id="UP000316208">
    <property type="component" value="Unassembled WGS sequence"/>
</dbReference>
<dbReference type="Gene3D" id="2.60.40.680">
    <property type="match status" value="1"/>
</dbReference>
<dbReference type="InterPro" id="IPR003343">
    <property type="entry name" value="Big_2"/>
</dbReference>
<dbReference type="Pfam" id="PF02368">
    <property type="entry name" value="Big_2"/>
    <property type="match status" value="2"/>
</dbReference>
<dbReference type="Gene3D" id="2.60.40.10">
    <property type="entry name" value="Immunoglobulins"/>
    <property type="match status" value="1"/>
</dbReference>
<dbReference type="InterPro" id="IPR004843">
    <property type="entry name" value="Calcineurin-like_PHP"/>
</dbReference>
<dbReference type="SUPFAM" id="SSF49363">
    <property type="entry name" value="Purple acid phosphatase, N-terminal domain"/>
    <property type="match status" value="1"/>
</dbReference>
<dbReference type="Pfam" id="PF09992">
    <property type="entry name" value="NAGPA"/>
    <property type="match status" value="1"/>
</dbReference>
<dbReference type="Gene3D" id="2.60.40.380">
    <property type="entry name" value="Purple acid phosphatase-like, N-terminal"/>
    <property type="match status" value="1"/>
</dbReference>
<evidence type="ECO:0000259" key="4">
    <source>
        <dbReference type="PROSITE" id="PS51272"/>
    </source>
</evidence>
<dbReference type="Pfam" id="PF00149">
    <property type="entry name" value="Metallophos"/>
    <property type="match status" value="1"/>
</dbReference>
<dbReference type="PROSITE" id="PS51272">
    <property type="entry name" value="SLH"/>
    <property type="match status" value="3"/>
</dbReference>
<name>A0ABY3ANC7_PAEPP</name>
<dbReference type="InterPro" id="IPR008964">
    <property type="entry name" value="Invasin/intimin_cell_adhesion"/>
</dbReference>
<dbReference type="SMART" id="SM00635">
    <property type="entry name" value="BID_2"/>
    <property type="match status" value="3"/>
</dbReference>
<dbReference type="SUPFAM" id="SSF56300">
    <property type="entry name" value="Metallo-dependent phosphatases"/>
    <property type="match status" value="1"/>
</dbReference>
<feature type="compositionally biased region" description="Basic and acidic residues" evidence="2">
    <location>
        <begin position="1650"/>
        <end position="1661"/>
    </location>
</feature>
<dbReference type="Gene3D" id="2.60.120.430">
    <property type="entry name" value="Galactose-binding lectin"/>
    <property type="match status" value="1"/>
</dbReference>
<dbReference type="InterPro" id="IPR008963">
    <property type="entry name" value="Purple_acid_Pase-like_N"/>
</dbReference>
<keyword evidence="1 3" id="KW-0732">Signal</keyword>
<dbReference type="SUPFAM" id="SSF49373">
    <property type="entry name" value="Invasin/intimin cell-adhesion fragments"/>
    <property type="match status" value="2"/>
</dbReference>
<feature type="signal peptide" evidence="3">
    <location>
        <begin position="1"/>
        <end position="24"/>
    </location>
</feature>
<dbReference type="InterPro" id="IPR029052">
    <property type="entry name" value="Metallo-depent_PP-like"/>
</dbReference>
<evidence type="ECO:0000256" key="2">
    <source>
        <dbReference type="SAM" id="MobiDB-lite"/>
    </source>
</evidence>
<dbReference type="InterPro" id="IPR013783">
    <property type="entry name" value="Ig-like_fold"/>
</dbReference>
<dbReference type="Pfam" id="PF16656">
    <property type="entry name" value="Pur_ac_phosph_N"/>
    <property type="match status" value="1"/>
</dbReference>
<dbReference type="InterPro" id="IPR008965">
    <property type="entry name" value="CBM2/CBM3_carb-bd_dom_sf"/>
</dbReference>
<evidence type="ECO:0000256" key="3">
    <source>
        <dbReference type="SAM" id="SignalP"/>
    </source>
</evidence>
<protein>
    <submittedName>
        <fullName evidence="5">Metallophosphoesterase</fullName>
    </submittedName>
</protein>
<dbReference type="Gene3D" id="3.60.21.10">
    <property type="match status" value="1"/>
</dbReference>
<feature type="domain" description="SLH" evidence="4">
    <location>
        <begin position="2005"/>
        <end position="2062"/>
    </location>
</feature>